<dbReference type="SUPFAM" id="SSF111369">
    <property type="entry name" value="HlyD-like secretion proteins"/>
    <property type="match status" value="1"/>
</dbReference>
<dbReference type="Gene3D" id="6.10.140.1990">
    <property type="match status" value="1"/>
</dbReference>
<dbReference type="Gene3D" id="2.40.30.170">
    <property type="match status" value="1"/>
</dbReference>
<dbReference type="Gene3D" id="2.40.420.20">
    <property type="match status" value="1"/>
</dbReference>
<dbReference type="AlphaFoldDB" id="A0A3R7EEL9"/>
<comment type="similarity">
    <text evidence="2">Belongs to the membrane fusion protein (MFP) (TC 8.A.1) family.</text>
</comment>
<evidence type="ECO:0000256" key="2">
    <source>
        <dbReference type="ARBA" id="ARBA00009477"/>
    </source>
</evidence>
<dbReference type="Pfam" id="PF25917">
    <property type="entry name" value="BSH_RND"/>
    <property type="match status" value="1"/>
</dbReference>
<feature type="compositionally biased region" description="Basic and acidic residues" evidence="6">
    <location>
        <begin position="134"/>
        <end position="144"/>
    </location>
</feature>
<dbReference type="InterPro" id="IPR006143">
    <property type="entry name" value="RND_pump_MFP"/>
</dbReference>
<reference evidence="9 10" key="1">
    <citation type="submission" date="2018-09" db="EMBL/GenBank/DDBJ databases">
        <title>Genome comparison of Alicycliphilus sp. BQ1, a polyurethanolytic bacterium, with its closest phylogenetic relatives Alicycliphilus denitrificans BC and K601, unable to attack polyurethane.</title>
        <authorList>
            <person name="Loza-Tavera H."/>
            <person name="Lozano L."/>
            <person name="Cevallos M."/>
            <person name="Maya-Lucas O."/>
            <person name="Garcia-Mena J."/>
            <person name="Hernandez J."/>
        </authorList>
    </citation>
    <scope>NUCLEOTIDE SEQUENCE [LARGE SCALE GENOMIC DNA]</scope>
    <source>
        <strain evidence="9 10">BQ1</strain>
    </source>
</reference>
<dbReference type="PANTHER" id="PTHR30469">
    <property type="entry name" value="MULTIDRUG RESISTANCE PROTEIN MDTA"/>
    <property type="match status" value="1"/>
</dbReference>
<evidence type="ECO:0000256" key="3">
    <source>
        <dbReference type="ARBA" id="ARBA00022448"/>
    </source>
</evidence>
<dbReference type="GO" id="GO:1990195">
    <property type="term" value="C:macrolide transmembrane transporter complex"/>
    <property type="evidence" value="ECO:0007669"/>
    <property type="project" value="InterPro"/>
</dbReference>
<proteinExistence type="inferred from homology"/>
<dbReference type="InterPro" id="IPR030190">
    <property type="entry name" value="MacA_alpha-hairpin_sf"/>
</dbReference>
<evidence type="ECO:0000259" key="8">
    <source>
        <dbReference type="Pfam" id="PF25967"/>
    </source>
</evidence>
<accession>A0A3R7EEL9</accession>
<dbReference type="InterPro" id="IPR058625">
    <property type="entry name" value="MdtA-like_BSH"/>
</dbReference>
<evidence type="ECO:0000256" key="5">
    <source>
        <dbReference type="SAM" id="Coils"/>
    </source>
</evidence>
<dbReference type="GO" id="GO:0030313">
    <property type="term" value="C:cell envelope"/>
    <property type="evidence" value="ECO:0007669"/>
    <property type="project" value="UniProtKB-SubCell"/>
</dbReference>
<dbReference type="InterPro" id="IPR006311">
    <property type="entry name" value="TAT_signal"/>
</dbReference>
<dbReference type="GO" id="GO:0019898">
    <property type="term" value="C:extrinsic component of membrane"/>
    <property type="evidence" value="ECO:0007669"/>
    <property type="project" value="InterPro"/>
</dbReference>
<sequence>MVMHTRRHWAGIAAVAGLGVAAAGMWWAQRPAMAYQTETVARADIEATVTAIGTLQPRRYVDVGAQVSGQITRLRVEPGARVAKGDLLVEIDPSVQRATVDAGRAQLAGLRAQLAEQQAQHRLAGQQLARQRQLSRDDATREEDVQTAEANLAMAAARIDHLRAQIDQTQATLKADEARLGYTRIYAPMAGTVVSVEAREGQTLNAAYQTPNILRIADLSAMTVWTEVSEADVRRVRQGMPVYFTTLGSAGQARPRRWSGTVRQVLPAPSASQAPAGGTAAAPVPATKAVAYTVLFDVGNEDAELMPQMTAQVVFVTASAAQALTLPLTGVKEGGDGQGHVARVLDARGRPEQRSVKLGVRSRHQAQVLEGLAEGERVIVGETPLERGLRWLQW</sequence>
<evidence type="ECO:0000256" key="1">
    <source>
        <dbReference type="ARBA" id="ARBA00004196"/>
    </source>
</evidence>
<protein>
    <submittedName>
        <fullName evidence="9">Efflux RND transporter periplasmic adaptor subunit</fullName>
    </submittedName>
</protein>
<keyword evidence="3" id="KW-0813">Transport</keyword>
<dbReference type="PROSITE" id="PS51318">
    <property type="entry name" value="TAT"/>
    <property type="match status" value="1"/>
</dbReference>
<dbReference type="Pfam" id="PF25967">
    <property type="entry name" value="RND-MFP_C"/>
    <property type="match status" value="1"/>
</dbReference>
<evidence type="ECO:0000313" key="10">
    <source>
        <dbReference type="Proteomes" id="UP000216225"/>
    </source>
</evidence>
<gene>
    <name evidence="9" type="ORF">CE154_013860</name>
</gene>
<feature type="coiled-coil region" evidence="5">
    <location>
        <begin position="145"/>
        <end position="179"/>
    </location>
</feature>
<dbReference type="Proteomes" id="UP000216225">
    <property type="component" value="Unassembled WGS sequence"/>
</dbReference>
<dbReference type="GO" id="GO:1990281">
    <property type="term" value="C:efflux pump complex"/>
    <property type="evidence" value="ECO:0007669"/>
    <property type="project" value="TreeGrafter"/>
</dbReference>
<dbReference type="Gene3D" id="2.40.50.100">
    <property type="match status" value="1"/>
</dbReference>
<dbReference type="GO" id="GO:1990961">
    <property type="term" value="P:xenobiotic detoxification by transmembrane export across the plasma membrane"/>
    <property type="evidence" value="ECO:0007669"/>
    <property type="project" value="InterPro"/>
</dbReference>
<evidence type="ECO:0000256" key="6">
    <source>
        <dbReference type="SAM" id="MobiDB-lite"/>
    </source>
</evidence>
<keyword evidence="4 5" id="KW-0175">Coiled coil</keyword>
<feature type="region of interest" description="Disordered" evidence="6">
    <location>
        <begin position="126"/>
        <end position="145"/>
    </location>
</feature>
<dbReference type="InterPro" id="IPR058627">
    <property type="entry name" value="MdtA-like_C"/>
</dbReference>
<feature type="domain" description="Multidrug resistance protein MdtA-like barrel-sandwich hybrid" evidence="7">
    <location>
        <begin position="59"/>
        <end position="214"/>
    </location>
</feature>
<dbReference type="PANTHER" id="PTHR30469:SF33">
    <property type="entry name" value="SLR1207 PROTEIN"/>
    <property type="match status" value="1"/>
</dbReference>
<dbReference type="EMBL" id="NKDB02000002">
    <property type="protein sequence ID" value="RKJ97074.1"/>
    <property type="molecule type" value="Genomic_DNA"/>
</dbReference>
<evidence type="ECO:0000313" key="9">
    <source>
        <dbReference type="EMBL" id="RKJ97074.1"/>
    </source>
</evidence>
<dbReference type="NCBIfam" id="TIGR01730">
    <property type="entry name" value="RND_mfp"/>
    <property type="match status" value="1"/>
</dbReference>
<dbReference type="GO" id="GO:0015562">
    <property type="term" value="F:efflux transmembrane transporter activity"/>
    <property type="evidence" value="ECO:0007669"/>
    <property type="project" value="TreeGrafter"/>
</dbReference>
<evidence type="ECO:0000256" key="4">
    <source>
        <dbReference type="ARBA" id="ARBA00023054"/>
    </source>
</evidence>
<comment type="caution">
    <text evidence="9">The sequence shown here is derived from an EMBL/GenBank/DDBJ whole genome shotgun (WGS) entry which is preliminary data.</text>
</comment>
<organism evidence="9 10">
    <name type="scientific">Alicycliphilus denitrificans</name>
    <dbReference type="NCBI Taxonomy" id="179636"/>
    <lineage>
        <taxon>Bacteria</taxon>
        <taxon>Pseudomonadati</taxon>
        <taxon>Pseudomonadota</taxon>
        <taxon>Betaproteobacteria</taxon>
        <taxon>Burkholderiales</taxon>
        <taxon>Comamonadaceae</taxon>
        <taxon>Alicycliphilus</taxon>
    </lineage>
</organism>
<name>A0A3R7EEL9_9BURK</name>
<comment type="subcellular location">
    <subcellularLocation>
        <location evidence="1">Cell envelope</location>
    </subcellularLocation>
</comment>
<evidence type="ECO:0000259" key="7">
    <source>
        <dbReference type="Pfam" id="PF25917"/>
    </source>
</evidence>
<feature type="domain" description="Multidrug resistance protein MdtA-like C-terminal permuted SH3" evidence="8">
    <location>
        <begin position="322"/>
        <end position="382"/>
    </location>
</feature>